<evidence type="ECO:0000313" key="2">
    <source>
        <dbReference type="EMBL" id="MFC4832555.1"/>
    </source>
</evidence>
<dbReference type="SUPFAM" id="SSF141571">
    <property type="entry name" value="Pentapeptide repeat-like"/>
    <property type="match status" value="1"/>
</dbReference>
<dbReference type="InterPro" id="IPR001646">
    <property type="entry name" value="5peptide_repeat"/>
</dbReference>
<organism evidence="2 3">
    <name type="scientific">Actinomycetospora chibensis</name>
    <dbReference type="NCBI Taxonomy" id="663606"/>
    <lineage>
        <taxon>Bacteria</taxon>
        <taxon>Bacillati</taxon>
        <taxon>Actinomycetota</taxon>
        <taxon>Actinomycetes</taxon>
        <taxon>Pseudonocardiales</taxon>
        <taxon>Pseudonocardiaceae</taxon>
        <taxon>Actinomycetospora</taxon>
    </lineage>
</organism>
<dbReference type="EMBL" id="JBHSIM010000018">
    <property type="protein sequence ID" value="MFC4832555.1"/>
    <property type="molecule type" value="Genomic_DNA"/>
</dbReference>
<keyword evidence="1" id="KW-0677">Repeat</keyword>
<dbReference type="PANTHER" id="PTHR47485">
    <property type="entry name" value="THYLAKOID LUMENAL 17.4 KDA PROTEIN, CHLOROPLASTIC"/>
    <property type="match status" value="1"/>
</dbReference>
<reference evidence="3" key="1">
    <citation type="journal article" date="2019" name="Int. J. Syst. Evol. Microbiol.">
        <title>The Global Catalogue of Microorganisms (GCM) 10K type strain sequencing project: providing services to taxonomists for standard genome sequencing and annotation.</title>
        <authorList>
            <consortium name="The Broad Institute Genomics Platform"/>
            <consortium name="The Broad Institute Genome Sequencing Center for Infectious Disease"/>
            <person name="Wu L."/>
            <person name="Ma J."/>
        </authorList>
    </citation>
    <scope>NUCLEOTIDE SEQUENCE [LARGE SCALE GENOMIC DNA]</scope>
    <source>
        <strain evidence="3">CCUG 50347</strain>
    </source>
</reference>
<dbReference type="RefSeq" id="WP_274187644.1">
    <property type="nucleotide sequence ID" value="NZ_BAABHN010000018.1"/>
</dbReference>
<evidence type="ECO:0000313" key="3">
    <source>
        <dbReference type="Proteomes" id="UP001595909"/>
    </source>
</evidence>
<accession>A0ABV9RFS9</accession>
<protein>
    <submittedName>
        <fullName evidence="2">Pentapeptide repeat-containing protein</fullName>
    </submittedName>
</protein>
<dbReference type="PANTHER" id="PTHR47485:SF1">
    <property type="entry name" value="THYLAKOID LUMENAL 17.4 KDA PROTEIN, CHLOROPLASTIC"/>
    <property type="match status" value="1"/>
</dbReference>
<dbReference type="Gene3D" id="2.160.20.80">
    <property type="entry name" value="E3 ubiquitin-protein ligase SopA"/>
    <property type="match status" value="1"/>
</dbReference>
<dbReference type="Proteomes" id="UP001595909">
    <property type="component" value="Unassembled WGS sequence"/>
</dbReference>
<name>A0ABV9RFS9_9PSEU</name>
<proteinExistence type="predicted"/>
<keyword evidence="3" id="KW-1185">Reference proteome</keyword>
<dbReference type="Pfam" id="PF00805">
    <property type="entry name" value="Pentapeptide"/>
    <property type="match status" value="1"/>
</dbReference>
<evidence type="ECO:0000256" key="1">
    <source>
        <dbReference type="ARBA" id="ARBA00022737"/>
    </source>
</evidence>
<comment type="caution">
    <text evidence="2">The sequence shown here is derived from an EMBL/GenBank/DDBJ whole genome shotgun (WGS) entry which is preliminary data.</text>
</comment>
<sequence>MSGAPAGPAPRSAAPRSADCSRCLALCCVGPGFAASADFAIDKPAGTPCPHLRADHACGIHAQLHERGFPGCVTFDCFGAGQQVVEVTFGGASRREPAMFAALEVLRPLHEVLALLDEAVASPAHGRAAADLRARVEEMVTRDAEALGTVDVGAVRREAGAVFDGMVAEAHAGHPSGDLRGRDLRGADLVGQDLRRRDLRAARLRGALLLGADLRGVDLDRAEMLGADLRGADVRGARLAGALLVTGPQLVAARGDAATTVPAHLRRPPHWIPSAP</sequence>
<gene>
    <name evidence="2" type="ORF">ACFPEL_09045</name>
</gene>